<reference evidence="1" key="2">
    <citation type="journal article" date="2015" name="Data Brief">
        <title>Shoot transcriptome of the giant reed, Arundo donax.</title>
        <authorList>
            <person name="Barrero R.A."/>
            <person name="Guerrero F.D."/>
            <person name="Moolhuijzen P."/>
            <person name="Goolsby J.A."/>
            <person name="Tidwell J."/>
            <person name="Bellgard S.E."/>
            <person name="Bellgard M.I."/>
        </authorList>
    </citation>
    <scope>NUCLEOTIDE SEQUENCE</scope>
    <source>
        <tissue evidence="1">Shoot tissue taken approximately 20 cm above the soil surface</tissue>
    </source>
</reference>
<proteinExistence type="predicted"/>
<organism evidence="1">
    <name type="scientific">Arundo donax</name>
    <name type="common">Giant reed</name>
    <name type="synonym">Donax arundinaceus</name>
    <dbReference type="NCBI Taxonomy" id="35708"/>
    <lineage>
        <taxon>Eukaryota</taxon>
        <taxon>Viridiplantae</taxon>
        <taxon>Streptophyta</taxon>
        <taxon>Embryophyta</taxon>
        <taxon>Tracheophyta</taxon>
        <taxon>Spermatophyta</taxon>
        <taxon>Magnoliopsida</taxon>
        <taxon>Liliopsida</taxon>
        <taxon>Poales</taxon>
        <taxon>Poaceae</taxon>
        <taxon>PACMAD clade</taxon>
        <taxon>Arundinoideae</taxon>
        <taxon>Arundineae</taxon>
        <taxon>Arundo</taxon>
    </lineage>
</organism>
<dbReference type="AlphaFoldDB" id="A0A0A9G7V8"/>
<evidence type="ECO:0000313" key="1">
    <source>
        <dbReference type="EMBL" id="JAE21140.1"/>
    </source>
</evidence>
<accession>A0A0A9G7V8</accession>
<dbReference type="EMBL" id="GBRH01176756">
    <property type="protein sequence ID" value="JAE21140.1"/>
    <property type="molecule type" value="Transcribed_RNA"/>
</dbReference>
<sequence>MGGTLEPPCVTLEDKLHAQLQSLQRGPPWMMNRFRPRIAGLAIQRPKMEQICPSIHTHQE</sequence>
<reference evidence="1" key="1">
    <citation type="submission" date="2014-09" db="EMBL/GenBank/DDBJ databases">
        <authorList>
            <person name="Magalhaes I.L.F."/>
            <person name="Oliveira U."/>
            <person name="Santos F.R."/>
            <person name="Vidigal T.H.D.A."/>
            <person name="Brescovit A.D."/>
            <person name="Santos A.J."/>
        </authorList>
    </citation>
    <scope>NUCLEOTIDE SEQUENCE</scope>
    <source>
        <tissue evidence="1">Shoot tissue taken approximately 20 cm above the soil surface</tissue>
    </source>
</reference>
<protein>
    <submittedName>
        <fullName evidence="1">Uncharacterized protein</fullName>
    </submittedName>
</protein>
<name>A0A0A9G7V8_ARUDO</name>